<feature type="region of interest" description="Disordered" evidence="1">
    <location>
        <begin position="1"/>
        <end position="64"/>
    </location>
</feature>
<protein>
    <submittedName>
        <fullName evidence="3">Large extracellular alpha-helical protein</fullName>
    </submittedName>
</protein>
<feature type="region of interest" description="Disordered" evidence="1">
    <location>
        <begin position="142"/>
        <end position="170"/>
    </location>
</feature>
<keyword evidence="2" id="KW-0812">Transmembrane</keyword>
<dbReference type="EMBL" id="JAGFOA010000001">
    <property type="protein sequence ID" value="MBO3662041.1"/>
    <property type="molecule type" value="Genomic_DNA"/>
</dbReference>
<gene>
    <name evidence="3" type="ORF">J5V96_00790</name>
</gene>
<dbReference type="Proteomes" id="UP000680132">
    <property type="component" value="Unassembled WGS sequence"/>
</dbReference>
<name>A0A939TPF8_9MICO</name>
<feature type="compositionally biased region" description="Low complexity" evidence="1">
    <location>
        <begin position="17"/>
        <end position="57"/>
    </location>
</feature>
<evidence type="ECO:0000313" key="3">
    <source>
        <dbReference type="EMBL" id="MBO3662041.1"/>
    </source>
</evidence>
<proteinExistence type="predicted"/>
<dbReference type="InterPro" id="IPR043777">
    <property type="entry name" value="DUF5719"/>
</dbReference>
<organism evidence="3 4">
    <name type="scientific">Microbacterium stercoris</name>
    <dbReference type="NCBI Taxonomy" id="2820289"/>
    <lineage>
        <taxon>Bacteria</taxon>
        <taxon>Bacillati</taxon>
        <taxon>Actinomycetota</taxon>
        <taxon>Actinomycetes</taxon>
        <taxon>Micrococcales</taxon>
        <taxon>Microbacteriaceae</taxon>
        <taxon>Microbacterium</taxon>
    </lineage>
</organism>
<evidence type="ECO:0000256" key="2">
    <source>
        <dbReference type="SAM" id="Phobius"/>
    </source>
</evidence>
<keyword evidence="2" id="KW-0472">Membrane</keyword>
<accession>A0A939TPF8</accession>
<evidence type="ECO:0000313" key="4">
    <source>
        <dbReference type="Proteomes" id="UP000680132"/>
    </source>
</evidence>
<dbReference type="Pfam" id="PF18986">
    <property type="entry name" value="DUF5719"/>
    <property type="match status" value="1"/>
</dbReference>
<keyword evidence="2" id="KW-1133">Transmembrane helix</keyword>
<dbReference type="RefSeq" id="WP_208499451.1">
    <property type="nucleotide sequence ID" value="NZ_JAGFOA010000001.1"/>
</dbReference>
<feature type="transmembrane region" description="Helical" evidence="2">
    <location>
        <begin position="72"/>
        <end position="98"/>
    </location>
</feature>
<keyword evidence="4" id="KW-1185">Reference proteome</keyword>
<evidence type="ECO:0000256" key="1">
    <source>
        <dbReference type="SAM" id="MobiDB-lite"/>
    </source>
</evidence>
<comment type="caution">
    <text evidence="3">The sequence shown here is derived from an EMBL/GenBank/DDBJ whole genome shotgun (WGS) entry which is preliminary data.</text>
</comment>
<dbReference type="AlphaFoldDB" id="A0A939TPF8"/>
<sequence length="527" mass="52471">MSSERPEDERIDEDTVAPEPIASEPAASEPAASEPTAAAQAEAPAEPAAEAPAEPAPRSGAIRRPTRAQVGVGARVLLGAATAVGAVVAVTAAAAVPWPDVQTPPVALEVQPAPSETVLACDGPLLALGRDPQNAQQLTVAKQSDITSGNDRGDELSSDALAQPTVEGEAAASRFRQLPDGTEAISAAASSSVSASDDDIAGFAASACRPPQMESWIVGGDTETGSTGILLVANPGDVDATVQITVYGVNGATTPPGAEAVPIPPRTQVALPIAGLAGGEQSPVLRITATGSPVRASLQSSLVRTLDPAGIDVQSSVRPAALQVIPGVRVVGAAGSADSSTTIARLLAQQDADVTVTVAESGSDGRVVGDPDQVELQAGSPLEVDLGALPEGEYTVTVDSDAPLVAAVWQTTGFGAGSDYAWHTAAPEVAQPTLFAVPEGPGAALSVVNTGSAEATVTLSEQGGDSEDVEIAAGESVSVPVTAGKLYTIDPGGATVRASVGFASSEAVGSFALWADAARPAPVVVYP</sequence>
<reference evidence="3" key="1">
    <citation type="submission" date="2021-03" db="EMBL/GenBank/DDBJ databases">
        <title>Microbacterium sp. nov., a novel actinobacterium isolated from cow dung.</title>
        <authorList>
            <person name="Zhang L."/>
        </authorList>
    </citation>
    <scope>NUCLEOTIDE SEQUENCE</scope>
    <source>
        <strain evidence="3">NEAU-LLB</strain>
    </source>
</reference>